<comment type="caution">
    <text evidence="1">The sequence shown here is derived from an EMBL/GenBank/DDBJ whole genome shotgun (WGS) entry which is preliminary data.</text>
</comment>
<sequence length="112" mass="12746">MWTKVIHRMECGISMHLATLKLCNKGALSQCSGLDRSTAVGELAQLYVRRELHHSTIKRIFSNHNPSKTKFSNISEHLYMCLVFPTSPSTTDKNAFLILETIPKREIFLAKL</sequence>
<proteinExistence type="predicted"/>
<dbReference type="AlphaFoldDB" id="A0A3S0ZV06"/>
<dbReference type="EMBL" id="RQTK01000112">
    <property type="protein sequence ID" value="RUS87399.1"/>
    <property type="molecule type" value="Genomic_DNA"/>
</dbReference>
<gene>
    <name evidence="1" type="ORF">EGW08_004853</name>
</gene>
<dbReference type="Proteomes" id="UP000271974">
    <property type="component" value="Unassembled WGS sequence"/>
</dbReference>
<organism evidence="1 2">
    <name type="scientific">Elysia chlorotica</name>
    <name type="common">Eastern emerald elysia</name>
    <name type="synonym">Sea slug</name>
    <dbReference type="NCBI Taxonomy" id="188477"/>
    <lineage>
        <taxon>Eukaryota</taxon>
        <taxon>Metazoa</taxon>
        <taxon>Spiralia</taxon>
        <taxon>Lophotrochozoa</taxon>
        <taxon>Mollusca</taxon>
        <taxon>Gastropoda</taxon>
        <taxon>Heterobranchia</taxon>
        <taxon>Euthyneura</taxon>
        <taxon>Panpulmonata</taxon>
        <taxon>Sacoglossa</taxon>
        <taxon>Placobranchoidea</taxon>
        <taxon>Plakobranchidae</taxon>
        <taxon>Elysia</taxon>
    </lineage>
</organism>
<name>A0A3S0ZV06_ELYCH</name>
<accession>A0A3S0ZV06</accession>
<keyword evidence="2" id="KW-1185">Reference proteome</keyword>
<evidence type="ECO:0000313" key="2">
    <source>
        <dbReference type="Proteomes" id="UP000271974"/>
    </source>
</evidence>
<protein>
    <submittedName>
        <fullName evidence="1">Uncharacterized protein</fullName>
    </submittedName>
</protein>
<reference evidence="1 2" key="1">
    <citation type="submission" date="2019-01" db="EMBL/GenBank/DDBJ databases">
        <title>A draft genome assembly of the solar-powered sea slug Elysia chlorotica.</title>
        <authorList>
            <person name="Cai H."/>
            <person name="Li Q."/>
            <person name="Fang X."/>
            <person name="Li J."/>
            <person name="Curtis N.E."/>
            <person name="Altenburger A."/>
            <person name="Shibata T."/>
            <person name="Feng M."/>
            <person name="Maeda T."/>
            <person name="Schwartz J.A."/>
            <person name="Shigenobu S."/>
            <person name="Lundholm N."/>
            <person name="Nishiyama T."/>
            <person name="Yang H."/>
            <person name="Hasebe M."/>
            <person name="Li S."/>
            <person name="Pierce S.K."/>
            <person name="Wang J."/>
        </authorList>
    </citation>
    <scope>NUCLEOTIDE SEQUENCE [LARGE SCALE GENOMIC DNA]</scope>
    <source>
        <strain evidence="1">EC2010</strain>
        <tissue evidence="1">Whole organism of an adult</tissue>
    </source>
</reference>
<evidence type="ECO:0000313" key="1">
    <source>
        <dbReference type="EMBL" id="RUS87399.1"/>
    </source>
</evidence>